<reference evidence="7 8" key="1">
    <citation type="submission" date="2016-09" db="EMBL/GenBank/DDBJ databases">
        <title>Extensive genetic diversity and differential bi-allelic expression allows diatom success in the polar Southern Ocean.</title>
        <authorList>
            <consortium name="DOE Joint Genome Institute"/>
            <person name="Mock T."/>
            <person name="Otillar R.P."/>
            <person name="Strauss J."/>
            <person name="Dupont C."/>
            <person name="Frickenhaus S."/>
            <person name="Maumus F."/>
            <person name="Mcmullan M."/>
            <person name="Sanges R."/>
            <person name="Schmutz J."/>
            <person name="Toseland A."/>
            <person name="Valas R."/>
            <person name="Veluchamy A."/>
            <person name="Ward B.J."/>
            <person name="Allen A."/>
            <person name="Barry K."/>
            <person name="Falciatore A."/>
            <person name="Ferrante M."/>
            <person name="Fortunato A.E."/>
            <person name="Gloeckner G."/>
            <person name="Gruber A."/>
            <person name="Hipkin R."/>
            <person name="Janech M."/>
            <person name="Kroth P."/>
            <person name="Leese F."/>
            <person name="Lindquist E."/>
            <person name="Lyon B.R."/>
            <person name="Martin J."/>
            <person name="Mayer C."/>
            <person name="Parker M."/>
            <person name="Quesneville H."/>
            <person name="Raymond J."/>
            <person name="Uhlig C."/>
            <person name="Valentin K.U."/>
            <person name="Worden A.Z."/>
            <person name="Armbrust E.V."/>
            <person name="Bowler C."/>
            <person name="Green B."/>
            <person name="Moulton V."/>
            <person name="Van Oosterhout C."/>
            <person name="Grigoriev I."/>
        </authorList>
    </citation>
    <scope>NUCLEOTIDE SEQUENCE [LARGE SCALE GENOMIC DNA]</scope>
    <source>
        <strain evidence="7 8">CCMP1102</strain>
    </source>
</reference>
<keyword evidence="3" id="KW-0862">Zinc</keyword>
<evidence type="ECO:0000256" key="3">
    <source>
        <dbReference type="ARBA" id="ARBA00022833"/>
    </source>
</evidence>
<dbReference type="GO" id="GO:0008270">
    <property type="term" value="F:zinc ion binding"/>
    <property type="evidence" value="ECO:0007669"/>
    <property type="project" value="UniProtKB-KW"/>
</dbReference>
<dbReference type="Proteomes" id="UP000095751">
    <property type="component" value="Unassembled WGS sequence"/>
</dbReference>
<sequence>MLPKFADTTTTIIYCVHCRCSSSSSSACIISDEAETENTNRLCSRCKVVHYCSKECQKLHYQFHKKRCQLIHKLRNEILIMEKKKKKKEENEEDDHVGIKAEVDDVKHQKQKRYELSYLIFELGYMSTDTIERGKYIYQCSLLEYYKLLQIDFYATGVLESILLLLSILDDRNYDKYCISLIKYVLYNTNDNDNNSEFLCWDYGDITTTSSASTFEISDYKKFRNLLAIRHHHPNNNSKNWSDSTNTNTNTNPNILFVPLMIIKMRQYADIMTNTKIHTDTRTRTHTHHGDRQQSMMQLLNLKKEIAEICYRIEIEYETNSSSDNEKLPVMKSLFPDSNQHWGEEEAQMLLANQSRRVTTETTTTTTKNNQNNDNQNDNEWKKCCFIYWMFIKDCYAYTPGLLDAVEDIIMYMEYSEEESKSSKSKEGYTSRSVIPDDDIGNNDNGNDPSSESSDNSGNQSEEYISFIDSMSSTAQEQQHKQQQEEEVGCKEEEDYP</sequence>
<protein>
    <recommendedName>
        <fullName evidence="6">MYND-type domain-containing protein</fullName>
    </recommendedName>
</protein>
<proteinExistence type="predicted"/>
<dbReference type="EMBL" id="KV784360">
    <property type="protein sequence ID" value="OEU14382.1"/>
    <property type="molecule type" value="Genomic_DNA"/>
</dbReference>
<keyword evidence="2 4" id="KW-0863">Zinc-finger</keyword>
<feature type="compositionally biased region" description="Basic and acidic residues" evidence="5">
    <location>
        <begin position="418"/>
        <end position="429"/>
    </location>
</feature>
<evidence type="ECO:0000256" key="1">
    <source>
        <dbReference type="ARBA" id="ARBA00022723"/>
    </source>
</evidence>
<evidence type="ECO:0000256" key="4">
    <source>
        <dbReference type="PROSITE-ProRule" id="PRU00134"/>
    </source>
</evidence>
<feature type="domain" description="MYND-type" evidence="6">
    <location>
        <begin position="15"/>
        <end position="68"/>
    </location>
</feature>
<dbReference type="OrthoDB" id="341421at2759"/>
<evidence type="ECO:0000313" key="8">
    <source>
        <dbReference type="Proteomes" id="UP000095751"/>
    </source>
</evidence>
<gene>
    <name evidence="7" type="ORF">FRACYDRAFT_240922</name>
</gene>
<dbReference type="PROSITE" id="PS50865">
    <property type="entry name" value="ZF_MYND_2"/>
    <property type="match status" value="1"/>
</dbReference>
<keyword evidence="1" id="KW-0479">Metal-binding</keyword>
<dbReference type="Pfam" id="PF01753">
    <property type="entry name" value="zf-MYND"/>
    <property type="match status" value="1"/>
</dbReference>
<evidence type="ECO:0000313" key="7">
    <source>
        <dbReference type="EMBL" id="OEU14382.1"/>
    </source>
</evidence>
<feature type="compositionally biased region" description="Low complexity" evidence="5">
    <location>
        <begin position="360"/>
        <end position="375"/>
    </location>
</feature>
<feature type="region of interest" description="Disordered" evidence="5">
    <location>
        <begin position="418"/>
        <end position="497"/>
    </location>
</feature>
<keyword evidence="8" id="KW-1185">Reference proteome</keyword>
<feature type="compositionally biased region" description="Basic and acidic residues" evidence="5">
    <location>
        <begin position="478"/>
        <end position="491"/>
    </location>
</feature>
<feature type="region of interest" description="Disordered" evidence="5">
    <location>
        <begin position="355"/>
        <end position="375"/>
    </location>
</feature>
<evidence type="ECO:0000256" key="2">
    <source>
        <dbReference type="ARBA" id="ARBA00022771"/>
    </source>
</evidence>
<dbReference type="Gene3D" id="6.10.140.2220">
    <property type="match status" value="1"/>
</dbReference>
<evidence type="ECO:0000256" key="5">
    <source>
        <dbReference type="SAM" id="MobiDB-lite"/>
    </source>
</evidence>
<accession>A0A1E7F860</accession>
<dbReference type="SUPFAM" id="SSF144232">
    <property type="entry name" value="HIT/MYND zinc finger-like"/>
    <property type="match status" value="1"/>
</dbReference>
<dbReference type="KEGG" id="fcy:FRACYDRAFT_240922"/>
<dbReference type="InterPro" id="IPR002893">
    <property type="entry name" value="Znf_MYND"/>
</dbReference>
<evidence type="ECO:0000259" key="6">
    <source>
        <dbReference type="PROSITE" id="PS50865"/>
    </source>
</evidence>
<dbReference type="InParanoid" id="A0A1E7F860"/>
<name>A0A1E7F860_9STRA</name>
<dbReference type="AlphaFoldDB" id="A0A1E7F860"/>
<organism evidence="7 8">
    <name type="scientific">Fragilariopsis cylindrus CCMP1102</name>
    <dbReference type="NCBI Taxonomy" id="635003"/>
    <lineage>
        <taxon>Eukaryota</taxon>
        <taxon>Sar</taxon>
        <taxon>Stramenopiles</taxon>
        <taxon>Ochrophyta</taxon>
        <taxon>Bacillariophyta</taxon>
        <taxon>Bacillariophyceae</taxon>
        <taxon>Bacillariophycidae</taxon>
        <taxon>Bacillariales</taxon>
        <taxon>Bacillariaceae</taxon>
        <taxon>Fragilariopsis</taxon>
    </lineage>
</organism>
<feature type="compositionally biased region" description="Low complexity" evidence="5">
    <location>
        <begin position="442"/>
        <end position="463"/>
    </location>
</feature>